<dbReference type="Pfam" id="PF00583">
    <property type="entry name" value="Acetyltransf_1"/>
    <property type="match status" value="1"/>
</dbReference>
<dbReference type="SUPFAM" id="SSF55729">
    <property type="entry name" value="Acyl-CoA N-acyltransferases (Nat)"/>
    <property type="match status" value="1"/>
</dbReference>
<organism evidence="4 5">
    <name type="scientific">Solirubrobacter pauli</name>
    <dbReference type="NCBI Taxonomy" id="166793"/>
    <lineage>
        <taxon>Bacteria</taxon>
        <taxon>Bacillati</taxon>
        <taxon>Actinomycetota</taxon>
        <taxon>Thermoleophilia</taxon>
        <taxon>Solirubrobacterales</taxon>
        <taxon>Solirubrobacteraceae</taxon>
        <taxon>Solirubrobacter</taxon>
    </lineage>
</organism>
<evidence type="ECO:0000313" key="4">
    <source>
        <dbReference type="EMBL" id="RKQ90723.1"/>
    </source>
</evidence>
<dbReference type="PANTHER" id="PTHR43877">
    <property type="entry name" value="AMINOALKYLPHOSPHONATE N-ACETYLTRANSFERASE-RELATED-RELATED"/>
    <property type="match status" value="1"/>
</dbReference>
<evidence type="ECO:0000313" key="5">
    <source>
        <dbReference type="Proteomes" id="UP000278962"/>
    </source>
</evidence>
<dbReference type="EMBL" id="RBIL01000001">
    <property type="protein sequence ID" value="RKQ90723.1"/>
    <property type="molecule type" value="Genomic_DNA"/>
</dbReference>
<evidence type="ECO:0000259" key="3">
    <source>
        <dbReference type="PROSITE" id="PS51186"/>
    </source>
</evidence>
<dbReference type="InterPro" id="IPR000182">
    <property type="entry name" value="GNAT_dom"/>
</dbReference>
<dbReference type="PROSITE" id="PS51186">
    <property type="entry name" value="GNAT"/>
    <property type="match status" value="1"/>
</dbReference>
<dbReference type="GO" id="GO:0016747">
    <property type="term" value="F:acyltransferase activity, transferring groups other than amino-acyl groups"/>
    <property type="evidence" value="ECO:0007669"/>
    <property type="project" value="InterPro"/>
</dbReference>
<keyword evidence="1 4" id="KW-0808">Transferase</keyword>
<dbReference type="CDD" id="cd04301">
    <property type="entry name" value="NAT_SF"/>
    <property type="match status" value="1"/>
</dbReference>
<dbReference type="AlphaFoldDB" id="A0A660LA43"/>
<feature type="domain" description="N-acetyltransferase" evidence="3">
    <location>
        <begin position="17"/>
        <end position="174"/>
    </location>
</feature>
<dbReference type="OrthoDB" id="5243635at2"/>
<gene>
    <name evidence="4" type="ORF">C8N24_0536</name>
</gene>
<evidence type="ECO:0000256" key="1">
    <source>
        <dbReference type="ARBA" id="ARBA00022679"/>
    </source>
</evidence>
<reference evidence="4 5" key="1">
    <citation type="submission" date="2018-10" db="EMBL/GenBank/DDBJ databases">
        <title>Genomic Encyclopedia of Archaeal and Bacterial Type Strains, Phase II (KMG-II): from individual species to whole genera.</title>
        <authorList>
            <person name="Goeker M."/>
        </authorList>
    </citation>
    <scope>NUCLEOTIDE SEQUENCE [LARGE SCALE GENOMIC DNA]</scope>
    <source>
        <strain evidence="4 5">DSM 14954</strain>
    </source>
</reference>
<keyword evidence="5" id="KW-1185">Reference proteome</keyword>
<dbReference type="Proteomes" id="UP000278962">
    <property type="component" value="Unassembled WGS sequence"/>
</dbReference>
<dbReference type="InterPro" id="IPR016181">
    <property type="entry name" value="Acyl_CoA_acyltransferase"/>
</dbReference>
<proteinExistence type="predicted"/>
<dbReference type="RefSeq" id="WP_121247720.1">
    <property type="nucleotide sequence ID" value="NZ_RBIL01000001.1"/>
</dbReference>
<comment type="caution">
    <text evidence="4">The sequence shown here is derived from an EMBL/GenBank/DDBJ whole genome shotgun (WGS) entry which is preliminary data.</text>
</comment>
<name>A0A660LA43_9ACTN</name>
<dbReference type="Gene3D" id="3.40.630.30">
    <property type="match status" value="1"/>
</dbReference>
<dbReference type="PANTHER" id="PTHR43877:SF1">
    <property type="entry name" value="ACETYLTRANSFERASE"/>
    <property type="match status" value="1"/>
</dbReference>
<sequence>MTLPELDIRIAVPDDAIALASTTRLGFESYREWAPDGWEPPPRTLEIRAIRERLRARTTWCAMALDPDGEQAGHVGITLATERDRPHVTIPGRAHLWMLFVRPRWWGTGLAARLHRLGLDEAARRGSTSIRLYTPHGAARARAFYEREGWAVEGRAFAEPLLGLDLVEYRRALPGHVQAFPDGTRPL</sequence>
<accession>A0A660LA43</accession>
<evidence type="ECO:0000256" key="2">
    <source>
        <dbReference type="ARBA" id="ARBA00023315"/>
    </source>
</evidence>
<protein>
    <submittedName>
        <fullName evidence="4">Putative N-acetyltransferase YhbS</fullName>
    </submittedName>
</protein>
<keyword evidence="2" id="KW-0012">Acyltransferase</keyword>
<dbReference type="InterPro" id="IPR050832">
    <property type="entry name" value="Bact_Acetyltransf"/>
</dbReference>